<evidence type="ECO:0000259" key="1">
    <source>
        <dbReference type="Pfam" id="PF01965"/>
    </source>
</evidence>
<sequence>MKRALIVLTEAYADWELSYVAAELSMSHSFKIDTVSLGESTVTSIGQIKTIVDYPIDQITEPYDALIIIGGNSWSTLENEQLIQLIKTSLDEGIIVGAICGAVDFLARNHLLTGFKHTGNDLNTWTTDEKYKQYTNSIDFINEDSVIDKNLVTANGSSSVDFAFNVILALGLIDNKEAKKNKYFYKSGFVAYKLKYGEIG</sequence>
<proteinExistence type="predicted"/>
<feature type="domain" description="DJ-1/PfpI" evidence="1">
    <location>
        <begin position="2"/>
        <end position="167"/>
    </location>
</feature>
<protein>
    <submittedName>
        <fullName evidence="2">Glutamine amidotransferase</fullName>
    </submittedName>
</protein>
<dbReference type="GO" id="GO:0005737">
    <property type="term" value="C:cytoplasm"/>
    <property type="evidence" value="ECO:0007669"/>
    <property type="project" value="TreeGrafter"/>
</dbReference>
<accession>A0A2T4PR40</accession>
<dbReference type="EMBL" id="PZFK01000028">
    <property type="protein sequence ID" value="PTI28446.1"/>
    <property type="molecule type" value="Genomic_DNA"/>
</dbReference>
<dbReference type="Proteomes" id="UP000241209">
    <property type="component" value="Unassembled WGS sequence"/>
</dbReference>
<dbReference type="InterPro" id="IPR029062">
    <property type="entry name" value="Class_I_gatase-like"/>
</dbReference>
<evidence type="ECO:0000313" key="3">
    <source>
        <dbReference type="Proteomes" id="UP000241209"/>
    </source>
</evidence>
<dbReference type="PANTHER" id="PTHR48094:SF19">
    <property type="entry name" value="DJ-1_PFPI DOMAIN-CONTAINING PROTEIN"/>
    <property type="match status" value="1"/>
</dbReference>
<reference evidence="2 3" key="1">
    <citation type="journal article" date="2016" name="Front. Microbiol.">
        <title>Comprehensive Phylogenetic Analysis of Bovine Non-aureus Staphylococci Species Based on Whole-Genome Sequencing.</title>
        <authorList>
            <person name="Naushad S."/>
            <person name="Barkema H.W."/>
            <person name="Luby C."/>
            <person name="Condas L.A."/>
            <person name="Nobrega D.B."/>
            <person name="Carson D.A."/>
            <person name="De Buck J."/>
        </authorList>
    </citation>
    <scope>NUCLEOTIDE SEQUENCE [LARGE SCALE GENOMIC DNA]</scope>
    <source>
        <strain evidence="2 3">SNUC 2204</strain>
    </source>
</reference>
<keyword evidence="2" id="KW-0808">Transferase</keyword>
<dbReference type="RefSeq" id="WP_107557250.1">
    <property type="nucleotide sequence ID" value="NZ_JAGEVQ010000038.1"/>
</dbReference>
<dbReference type="STRING" id="1167632.GCA_000286335_00514"/>
<evidence type="ECO:0000313" key="2">
    <source>
        <dbReference type="EMBL" id="PTI28446.1"/>
    </source>
</evidence>
<dbReference type="SUPFAM" id="SSF52317">
    <property type="entry name" value="Class I glutamine amidotransferase-like"/>
    <property type="match status" value="1"/>
</dbReference>
<keyword evidence="2" id="KW-0315">Glutamine amidotransferase</keyword>
<dbReference type="InterPro" id="IPR002818">
    <property type="entry name" value="DJ-1/PfpI"/>
</dbReference>
<name>A0A2T4PR40_9STAP</name>
<dbReference type="AlphaFoldDB" id="A0A2T4PR40"/>
<dbReference type="Gene3D" id="3.40.50.880">
    <property type="match status" value="1"/>
</dbReference>
<dbReference type="Pfam" id="PF01965">
    <property type="entry name" value="DJ-1_PfpI"/>
    <property type="match status" value="1"/>
</dbReference>
<comment type="caution">
    <text evidence="2">The sequence shown here is derived from an EMBL/GenBank/DDBJ whole genome shotgun (WGS) entry which is preliminary data.</text>
</comment>
<dbReference type="GO" id="GO:0016740">
    <property type="term" value="F:transferase activity"/>
    <property type="evidence" value="ECO:0007669"/>
    <property type="project" value="UniProtKB-KW"/>
</dbReference>
<gene>
    <name evidence="2" type="ORF">BU072_11370</name>
</gene>
<organism evidence="2 3">
    <name type="scientific">Mammaliicoccus vitulinus</name>
    <dbReference type="NCBI Taxonomy" id="71237"/>
    <lineage>
        <taxon>Bacteria</taxon>
        <taxon>Bacillati</taxon>
        <taxon>Bacillota</taxon>
        <taxon>Bacilli</taxon>
        <taxon>Bacillales</taxon>
        <taxon>Staphylococcaceae</taxon>
        <taxon>Mammaliicoccus</taxon>
    </lineage>
</organism>
<dbReference type="InterPro" id="IPR050325">
    <property type="entry name" value="Prot/Nucl_acid_deglycase"/>
</dbReference>
<dbReference type="PANTHER" id="PTHR48094">
    <property type="entry name" value="PROTEIN/NUCLEIC ACID DEGLYCASE DJ-1-RELATED"/>
    <property type="match status" value="1"/>
</dbReference>